<comment type="subcellular location">
    <subcellularLocation>
        <location evidence="1">Nucleus speckle</location>
    </subcellularLocation>
</comment>
<keyword evidence="4" id="KW-0221">Differentiation</keyword>
<dbReference type="Gene3D" id="1.10.30.10">
    <property type="entry name" value="High mobility group box domain"/>
    <property type="match status" value="1"/>
</dbReference>
<dbReference type="GO" id="GO:0001228">
    <property type="term" value="F:DNA-binding transcription activator activity, RNA polymerase II-specific"/>
    <property type="evidence" value="ECO:0007669"/>
    <property type="project" value="TreeGrafter"/>
</dbReference>
<keyword evidence="12" id="KW-0539">Nucleus</keyword>
<evidence type="ECO:0000256" key="13">
    <source>
        <dbReference type="SAM" id="MobiDB-lite"/>
    </source>
</evidence>
<evidence type="ECO:0000256" key="6">
    <source>
        <dbReference type="ARBA" id="ARBA00022928"/>
    </source>
</evidence>
<feature type="DNA-binding region" description="HMG box" evidence="12">
    <location>
        <begin position="113"/>
        <end position="181"/>
    </location>
</feature>
<dbReference type="SMART" id="SM00398">
    <property type="entry name" value="HMG"/>
    <property type="match status" value="2"/>
</dbReference>
<evidence type="ECO:0000313" key="16">
    <source>
        <dbReference type="Proteomes" id="UP000230233"/>
    </source>
</evidence>
<dbReference type="PROSITE" id="PS50118">
    <property type="entry name" value="HMG_BOX_2"/>
    <property type="match status" value="1"/>
</dbReference>
<proteinExistence type="inferred from homology"/>
<reference evidence="16" key="1">
    <citation type="submission" date="2017-10" db="EMBL/GenBank/DDBJ databases">
        <title>Rapid genome shrinkage in a self-fertile nematode reveals novel sperm competition proteins.</title>
        <authorList>
            <person name="Yin D."/>
            <person name="Schwarz E.M."/>
            <person name="Thomas C.G."/>
            <person name="Felde R.L."/>
            <person name="Korf I.F."/>
            <person name="Cutter A.D."/>
            <person name="Schartner C.M."/>
            <person name="Ralston E.J."/>
            <person name="Meyer B.J."/>
            <person name="Haag E.S."/>
        </authorList>
    </citation>
    <scope>NUCLEOTIDE SEQUENCE [LARGE SCALE GENOMIC DNA]</scope>
    <source>
        <strain evidence="16">JU1422</strain>
    </source>
</reference>
<keyword evidence="16" id="KW-1185">Reference proteome</keyword>
<keyword evidence="8" id="KW-0010">Activator</keyword>
<evidence type="ECO:0000256" key="5">
    <source>
        <dbReference type="ARBA" id="ARBA00022860"/>
    </source>
</evidence>
<evidence type="ECO:0000256" key="10">
    <source>
        <dbReference type="ARBA" id="ARBA00032498"/>
    </source>
</evidence>
<dbReference type="EMBL" id="PDUG01000004">
    <property type="protein sequence ID" value="PIC31515.1"/>
    <property type="molecule type" value="Genomic_DNA"/>
</dbReference>
<evidence type="ECO:0000256" key="2">
    <source>
        <dbReference type="ARBA" id="ARBA00005998"/>
    </source>
</evidence>
<evidence type="ECO:0000256" key="3">
    <source>
        <dbReference type="ARBA" id="ARBA00019052"/>
    </source>
</evidence>
<dbReference type="GO" id="GO:0007548">
    <property type="term" value="P:sex differentiation"/>
    <property type="evidence" value="ECO:0007669"/>
    <property type="project" value="UniProtKB-KW"/>
</dbReference>
<evidence type="ECO:0000256" key="8">
    <source>
        <dbReference type="ARBA" id="ARBA00023159"/>
    </source>
</evidence>
<dbReference type="Proteomes" id="UP000230233">
    <property type="component" value="Chromosome IV"/>
</dbReference>
<comment type="function">
    <text evidence="11">Transcriptional regulator that controls a genetic switch in male development. It is necessary and sufficient for initiating male sex determination by directing the development of supporting cell precursors (pre-Sertoli cells) as Sertoli rather than granulosa cells. Involved in different aspects of gene regulation including promoter activation or repression. Binds to the DNA consensus sequence 5'-[AT]AACAA[AT]-3'. SRY HMG box recognizes DNA by partial intercalation in the minor groove and promotes DNA bending. Also involved in pre-mRNA splicing. In male adult brain involved in the maintenance of motor functions of dopaminergic neurons.</text>
</comment>
<evidence type="ECO:0000256" key="12">
    <source>
        <dbReference type="PROSITE-ProRule" id="PRU00267"/>
    </source>
</evidence>
<keyword evidence="6" id="KW-0726">Sexual differentiation</keyword>
<dbReference type="InterPro" id="IPR050140">
    <property type="entry name" value="SRY-related_HMG-box_TF-like"/>
</dbReference>
<dbReference type="GO" id="GO:0030154">
    <property type="term" value="P:cell differentiation"/>
    <property type="evidence" value="ECO:0007669"/>
    <property type="project" value="UniProtKB-KW"/>
</dbReference>
<evidence type="ECO:0000256" key="1">
    <source>
        <dbReference type="ARBA" id="ARBA00004324"/>
    </source>
</evidence>
<gene>
    <name evidence="15" type="primary">Cnig_chr_IV.g12193</name>
    <name evidence="15" type="ORF">B9Z55_012193</name>
</gene>
<feature type="compositionally biased region" description="Low complexity" evidence="13">
    <location>
        <begin position="1"/>
        <end position="16"/>
    </location>
</feature>
<evidence type="ECO:0000313" key="15">
    <source>
        <dbReference type="EMBL" id="PIC31515.1"/>
    </source>
</evidence>
<feature type="region of interest" description="Disordered" evidence="13">
    <location>
        <begin position="1"/>
        <end position="23"/>
    </location>
</feature>
<sequence>MRNDSSSPDSSENYSNQNPVSAKKPPVLAFGLWRQDNQHKFDGMYSNMSSAEKITKMRTVWRHHTSAEEREFYYAKEKQLKMQRDHSLAIQEPILIENSPSMVQQVTKPEQHVKRPLNPFMVYCQVRRAELAVTDPGLPSAEILKRLGAGWGAMSVEEKRPFYDEASKLKEELYKAHPNYKYAPQKKPAVHVSTPIKPAMTPIKPAVVPTRSVLTPSAAPNVNQLHKISTSQPVIPTTPLTPIPYPTRYEQCRQPTPTHDYCFEYPRTSGVVIHEGQENYGSSCLPVWF</sequence>
<comment type="similarity">
    <text evidence="2">Belongs to the SRY family.</text>
</comment>
<feature type="domain" description="HMG box" evidence="14">
    <location>
        <begin position="113"/>
        <end position="181"/>
    </location>
</feature>
<dbReference type="Pfam" id="PF00505">
    <property type="entry name" value="HMG_box"/>
    <property type="match status" value="1"/>
</dbReference>
<keyword evidence="7 12" id="KW-0238">DNA-binding</keyword>
<dbReference type="AlphaFoldDB" id="A0A2G5TW33"/>
<evidence type="ECO:0000259" key="14">
    <source>
        <dbReference type="PROSITE" id="PS50118"/>
    </source>
</evidence>
<dbReference type="GO" id="GO:0005516">
    <property type="term" value="F:calmodulin binding"/>
    <property type="evidence" value="ECO:0007669"/>
    <property type="project" value="UniProtKB-KW"/>
</dbReference>
<comment type="caution">
    <text evidence="15">The sequence shown here is derived from an EMBL/GenBank/DDBJ whole genome shotgun (WGS) entry which is preliminary data.</text>
</comment>
<keyword evidence="5" id="KW-0112">Calmodulin-binding</keyword>
<dbReference type="OrthoDB" id="1919336at2759"/>
<dbReference type="PANTHER" id="PTHR10270:SF161">
    <property type="entry name" value="SEX-DETERMINING REGION Y PROTEIN"/>
    <property type="match status" value="1"/>
</dbReference>
<dbReference type="GO" id="GO:0016607">
    <property type="term" value="C:nuclear speck"/>
    <property type="evidence" value="ECO:0007669"/>
    <property type="project" value="UniProtKB-SubCell"/>
</dbReference>
<organism evidence="15 16">
    <name type="scientific">Caenorhabditis nigoni</name>
    <dbReference type="NCBI Taxonomy" id="1611254"/>
    <lineage>
        <taxon>Eukaryota</taxon>
        <taxon>Metazoa</taxon>
        <taxon>Ecdysozoa</taxon>
        <taxon>Nematoda</taxon>
        <taxon>Chromadorea</taxon>
        <taxon>Rhabditida</taxon>
        <taxon>Rhabditina</taxon>
        <taxon>Rhabditomorpha</taxon>
        <taxon>Rhabditoidea</taxon>
        <taxon>Rhabditidae</taxon>
        <taxon>Peloderinae</taxon>
        <taxon>Caenorhabditis</taxon>
    </lineage>
</organism>
<dbReference type="GO" id="GO:0000978">
    <property type="term" value="F:RNA polymerase II cis-regulatory region sequence-specific DNA binding"/>
    <property type="evidence" value="ECO:0007669"/>
    <property type="project" value="TreeGrafter"/>
</dbReference>
<dbReference type="InterPro" id="IPR009071">
    <property type="entry name" value="HMG_box_dom"/>
</dbReference>
<evidence type="ECO:0000256" key="7">
    <source>
        <dbReference type="ARBA" id="ARBA00023125"/>
    </source>
</evidence>
<name>A0A2G5TW33_9PELO</name>
<keyword evidence="9" id="KW-0804">Transcription</keyword>
<dbReference type="PANTHER" id="PTHR10270">
    <property type="entry name" value="SOX TRANSCRIPTION FACTOR"/>
    <property type="match status" value="1"/>
</dbReference>
<evidence type="ECO:0000256" key="4">
    <source>
        <dbReference type="ARBA" id="ARBA00022782"/>
    </source>
</evidence>
<evidence type="ECO:0000256" key="9">
    <source>
        <dbReference type="ARBA" id="ARBA00023163"/>
    </source>
</evidence>
<evidence type="ECO:0000256" key="11">
    <source>
        <dbReference type="ARBA" id="ARBA00045821"/>
    </source>
</evidence>
<dbReference type="SUPFAM" id="SSF47095">
    <property type="entry name" value="HMG-box"/>
    <property type="match status" value="2"/>
</dbReference>
<dbReference type="InterPro" id="IPR036910">
    <property type="entry name" value="HMG_box_dom_sf"/>
</dbReference>
<protein>
    <recommendedName>
        <fullName evidence="3">Sex-determining region Y protein</fullName>
    </recommendedName>
    <alternativeName>
        <fullName evidence="10">Testis-determining factor</fullName>
    </alternativeName>
</protein>
<accession>A0A2G5TW33</accession>